<accession>A0A2Y9TUA4</accession>
<name>A0A2Y9TUA4_9GAMM</name>
<organism evidence="2 3">
    <name type="scientific">Limnobaculum parvum</name>
    <dbReference type="NCBI Taxonomy" id="2172103"/>
    <lineage>
        <taxon>Bacteria</taxon>
        <taxon>Pseudomonadati</taxon>
        <taxon>Pseudomonadota</taxon>
        <taxon>Gammaproteobacteria</taxon>
        <taxon>Enterobacterales</taxon>
        <taxon>Budviciaceae</taxon>
        <taxon>Limnobaculum</taxon>
    </lineage>
</organism>
<dbReference type="InterPro" id="IPR008309">
    <property type="entry name" value="YdbL"/>
</dbReference>
<dbReference type="EMBL" id="CP029185">
    <property type="protein sequence ID" value="AWH87278.1"/>
    <property type="molecule type" value="Genomic_DNA"/>
</dbReference>
<dbReference type="Proteomes" id="UP000244908">
    <property type="component" value="Chromosome"/>
</dbReference>
<protein>
    <submittedName>
        <fullName evidence="2">DUF1318 domain-containing protein</fullName>
    </submittedName>
</protein>
<dbReference type="RefSeq" id="WP_108899367.1">
    <property type="nucleotide sequence ID" value="NZ_CP029185.2"/>
</dbReference>
<evidence type="ECO:0000313" key="2">
    <source>
        <dbReference type="EMBL" id="AWH87278.1"/>
    </source>
</evidence>
<reference evidence="2 3" key="1">
    <citation type="journal article" date="2019" name="Int. J. Syst. Evol. Microbiol.">
        <title>Limnobaculum parvum gen. nov., sp. nov., isolated from a freshwater lake.</title>
        <authorList>
            <person name="Baek C."/>
            <person name="Shin S.K."/>
            <person name="Yi H."/>
        </authorList>
    </citation>
    <scope>NUCLEOTIDE SEQUENCE [LARGE SCALE GENOMIC DNA]</scope>
    <source>
        <strain evidence="2 3">HYN0051</strain>
    </source>
</reference>
<dbReference type="OrthoDB" id="9798130at2"/>
<feature type="chain" id="PRO_5015969729" evidence="1">
    <location>
        <begin position="24"/>
        <end position="109"/>
    </location>
</feature>
<dbReference type="Pfam" id="PF07027">
    <property type="entry name" value="DUF1318"/>
    <property type="match status" value="1"/>
</dbReference>
<keyword evidence="1" id="KW-0732">Signal</keyword>
<dbReference type="KEGG" id="lpv:HYN51_01120"/>
<proteinExistence type="predicted"/>
<evidence type="ECO:0000313" key="3">
    <source>
        <dbReference type="Proteomes" id="UP000244908"/>
    </source>
</evidence>
<keyword evidence="3" id="KW-1185">Reference proteome</keyword>
<sequence>MKQKLIHTALFATALLFSVTASALTLKEAKQQGLVGETLNGYIAPVKPTAEAQALTDKINQARTEQYKSVAVENNVSVDAVATMTGQKLVSRAEAGEYVKGINGQWLKK</sequence>
<dbReference type="PIRSF" id="PIRSF025560">
    <property type="entry name" value="UCP025560"/>
    <property type="match status" value="1"/>
</dbReference>
<gene>
    <name evidence="2" type="ORF">HYN51_01120</name>
</gene>
<dbReference type="AlphaFoldDB" id="A0A2Y9TUA4"/>
<feature type="signal peptide" evidence="1">
    <location>
        <begin position="1"/>
        <end position="23"/>
    </location>
</feature>
<evidence type="ECO:0000256" key="1">
    <source>
        <dbReference type="SAM" id="SignalP"/>
    </source>
</evidence>